<evidence type="ECO:0000313" key="2">
    <source>
        <dbReference type="EMBL" id="SPH19354.1"/>
    </source>
</evidence>
<proteinExistence type="predicted"/>
<organism evidence="2 3">
    <name type="scientific">Ascidiaceihabitans donghaensis</name>
    <dbReference type="NCBI Taxonomy" id="1510460"/>
    <lineage>
        <taxon>Bacteria</taxon>
        <taxon>Pseudomonadati</taxon>
        <taxon>Pseudomonadota</taxon>
        <taxon>Alphaproteobacteria</taxon>
        <taxon>Rhodobacterales</taxon>
        <taxon>Paracoccaceae</taxon>
        <taxon>Ascidiaceihabitans</taxon>
    </lineage>
</organism>
<accession>A0A2R8B8F6</accession>
<dbReference type="EMBL" id="OMOR01000001">
    <property type="protein sequence ID" value="SPH19354.1"/>
    <property type="molecule type" value="Genomic_DNA"/>
</dbReference>
<feature type="compositionally biased region" description="Basic and acidic residues" evidence="1">
    <location>
        <begin position="36"/>
        <end position="47"/>
    </location>
</feature>
<dbReference type="RefSeq" id="WP_108826705.1">
    <property type="nucleotide sequence ID" value="NZ_OMOR01000001.1"/>
</dbReference>
<dbReference type="AlphaFoldDB" id="A0A2R8B8F6"/>
<dbReference type="OrthoDB" id="7864548at2"/>
<reference evidence="2 3" key="1">
    <citation type="submission" date="2018-03" db="EMBL/GenBank/DDBJ databases">
        <authorList>
            <person name="Keele B.F."/>
        </authorList>
    </citation>
    <scope>NUCLEOTIDE SEQUENCE [LARGE SCALE GENOMIC DNA]</scope>
    <source>
        <strain evidence="2 3">CECT 8599</strain>
    </source>
</reference>
<evidence type="ECO:0000313" key="3">
    <source>
        <dbReference type="Proteomes" id="UP000244880"/>
    </source>
</evidence>
<evidence type="ECO:0000256" key="1">
    <source>
        <dbReference type="SAM" id="MobiDB-lite"/>
    </source>
</evidence>
<protein>
    <submittedName>
        <fullName evidence="2">Uncharacterized protein</fullName>
    </submittedName>
</protein>
<sequence>MKKLLPLILLLVGSGAGVGAGVFMRPPPPEMTEEEAQIHAEKQKELESESEEPPTSEYVKLSNQFVVPIVNDERVNAMVVMSLSIEVEAGQRDAVFLREPKLRDSFLQVLFDHANIGGFDGEFTSARNLAILRQALVEIARKDMGDTVTDVLIQEIARQDY</sequence>
<dbReference type="Proteomes" id="UP000244880">
    <property type="component" value="Unassembled WGS sequence"/>
</dbReference>
<feature type="region of interest" description="Disordered" evidence="1">
    <location>
        <begin position="27"/>
        <end position="55"/>
    </location>
</feature>
<keyword evidence="3" id="KW-1185">Reference proteome</keyword>
<gene>
    <name evidence="2" type="ORF">ASD8599_00079</name>
</gene>
<name>A0A2R8B8F6_9RHOB</name>